<dbReference type="EMBL" id="CM055102">
    <property type="protein sequence ID" value="KAJ7537484.1"/>
    <property type="molecule type" value="Genomic_DNA"/>
</dbReference>
<accession>A0ACC2C668</accession>
<evidence type="ECO:0000313" key="1">
    <source>
        <dbReference type="EMBL" id="KAJ7537484.1"/>
    </source>
</evidence>
<dbReference type="Proteomes" id="UP001162992">
    <property type="component" value="Chromosome 11"/>
</dbReference>
<reference evidence="2" key="1">
    <citation type="journal article" date="2024" name="Proc. Natl. Acad. Sci. U.S.A.">
        <title>Extraordinary preservation of gene collinearity over three hundred million years revealed in homosporous lycophytes.</title>
        <authorList>
            <person name="Li C."/>
            <person name="Wickell D."/>
            <person name="Kuo L.Y."/>
            <person name="Chen X."/>
            <person name="Nie B."/>
            <person name="Liao X."/>
            <person name="Peng D."/>
            <person name="Ji J."/>
            <person name="Jenkins J."/>
            <person name="Williams M."/>
            <person name="Shu S."/>
            <person name="Plott C."/>
            <person name="Barry K."/>
            <person name="Rajasekar S."/>
            <person name="Grimwood J."/>
            <person name="Han X."/>
            <person name="Sun S."/>
            <person name="Hou Z."/>
            <person name="He W."/>
            <person name="Dai G."/>
            <person name="Sun C."/>
            <person name="Schmutz J."/>
            <person name="Leebens-Mack J.H."/>
            <person name="Li F.W."/>
            <person name="Wang L."/>
        </authorList>
    </citation>
    <scope>NUCLEOTIDE SEQUENCE [LARGE SCALE GENOMIC DNA]</scope>
    <source>
        <strain evidence="2">cv. PW_Plant_1</strain>
    </source>
</reference>
<comment type="caution">
    <text evidence="1">The sequence shown here is derived from an EMBL/GenBank/DDBJ whole genome shotgun (WGS) entry which is preliminary data.</text>
</comment>
<organism evidence="1 2">
    <name type="scientific">Diphasiastrum complanatum</name>
    <name type="common">Issler's clubmoss</name>
    <name type="synonym">Lycopodium complanatum</name>
    <dbReference type="NCBI Taxonomy" id="34168"/>
    <lineage>
        <taxon>Eukaryota</taxon>
        <taxon>Viridiplantae</taxon>
        <taxon>Streptophyta</taxon>
        <taxon>Embryophyta</taxon>
        <taxon>Tracheophyta</taxon>
        <taxon>Lycopodiopsida</taxon>
        <taxon>Lycopodiales</taxon>
        <taxon>Lycopodiaceae</taxon>
        <taxon>Lycopodioideae</taxon>
        <taxon>Diphasiastrum</taxon>
    </lineage>
</organism>
<name>A0ACC2C668_DIPCM</name>
<proteinExistence type="predicted"/>
<protein>
    <submittedName>
        <fullName evidence="1">Uncharacterized protein</fullName>
    </submittedName>
</protein>
<evidence type="ECO:0000313" key="2">
    <source>
        <dbReference type="Proteomes" id="UP001162992"/>
    </source>
</evidence>
<gene>
    <name evidence="1" type="ORF">O6H91_11G007400</name>
</gene>
<sequence length="49" mass="5739">MRLSCIVRLLACLFGRMSLLAMKVEVTESYVKSMRHLRIFLSDLWPLNP</sequence>
<keyword evidence="2" id="KW-1185">Reference proteome</keyword>